<dbReference type="Proteomes" id="UP000559885">
    <property type="component" value="Unassembled WGS sequence"/>
</dbReference>
<dbReference type="Gene3D" id="3.30.750.24">
    <property type="entry name" value="STAS domain"/>
    <property type="match status" value="1"/>
</dbReference>
<dbReference type="PROSITE" id="PS50801">
    <property type="entry name" value="STAS"/>
    <property type="match status" value="1"/>
</dbReference>
<dbReference type="InterPro" id="IPR002645">
    <property type="entry name" value="STAS_dom"/>
</dbReference>
<reference evidence="3 4" key="1">
    <citation type="submission" date="2020-03" db="EMBL/GenBank/DDBJ databases">
        <title>Soil Listeria distribution.</title>
        <authorList>
            <person name="Liao J."/>
            <person name="Wiedmann M."/>
        </authorList>
    </citation>
    <scope>NUCLEOTIDE SEQUENCE [LARGE SCALE GENOMIC DNA]</scope>
    <source>
        <strain evidence="3 4">FSL L7-1507</strain>
    </source>
</reference>
<evidence type="ECO:0000313" key="4">
    <source>
        <dbReference type="Proteomes" id="UP000559885"/>
    </source>
</evidence>
<dbReference type="EMBL" id="JAARRM010000002">
    <property type="protein sequence ID" value="MBC1521505.1"/>
    <property type="molecule type" value="Genomic_DNA"/>
</dbReference>
<evidence type="ECO:0000259" key="2">
    <source>
        <dbReference type="PROSITE" id="PS50801"/>
    </source>
</evidence>
<dbReference type="InterPro" id="IPR036513">
    <property type="entry name" value="STAS_dom_sf"/>
</dbReference>
<name>A0A841ZQP2_9LIST</name>
<organism evidence="3 4">
    <name type="scientific">Listeria aquatica</name>
    <dbReference type="NCBI Taxonomy" id="1494960"/>
    <lineage>
        <taxon>Bacteria</taxon>
        <taxon>Bacillati</taxon>
        <taxon>Bacillota</taxon>
        <taxon>Bacilli</taxon>
        <taxon>Bacillales</taxon>
        <taxon>Listeriaceae</taxon>
        <taxon>Listeria</taxon>
    </lineage>
</organism>
<protein>
    <submittedName>
        <fullName evidence="3">STAS domain-containing protein</fullName>
    </submittedName>
</protein>
<dbReference type="SUPFAM" id="SSF52091">
    <property type="entry name" value="SpoIIaa-like"/>
    <property type="match status" value="1"/>
</dbReference>
<accession>A0A841ZQP2</accession>
<dbReference type="InterPro" id="IPR051932">
    <property type="entry name" value="Bact_StressResp_Reg"/>
</dbReference>
<comment type="caution">
    <text evidence="3">The sequence shown here is derived from an EMBL/GenBank/DDBJ whole genome shotgun (WGS) entry which is preliminary data.</text>
</comment>
<evidence type="ECO:0000256" key="1">
    <source>
        <dbReference type="ARBA" id="ARBA00022553"/>
    </source>
</evidence>
<gene>
    <name evidence="3" type="ORF">HB912_07580</name>
</gene>
<sequence length="280" mass="32479">MYERKELYDFFMERTSELTEDWYNKMDHNHLHGVYASNDKEVIGRLKQQNYQFHLLFCRLFLEKDEDFGALFENWLEELASDIEHLLTPIYEIIEQFFRVEDQYLELIEKFYAENVAGAGSEEVNYWSREITKRLGEIVIRFVRENALQTELKLNANRETILKLSCPVIPLMKHSALLPVIGDIDETRTKVILEHSLDECAKKKIDHLFIDLSGVATVDKIAVEELEKLIDALKLVGVVCTLSGVRPKVARAIMEYGFELEIIQVESVLSTAIEAKFAAI</sequence>
<evidence type="ECO:0000313" key="3">
    <source>
        <dbReference type="EMBL" id="MBC1521505.1"/>
    </source>
</evidence>
<dbReference type="CDD" id="cd07041">
    <property type="entry name" value="STAS_RsbR_RsbS_like"/>
    <property type="match status" value="1"/>
</dbReference>
<dbReference type="RefSeq" id="WP_185373470.1">
    <property type="nucleotide sequence ID" value="NZ_JAARRM010000002.1"/>
</dbReference>
<dbReference type="PANTHER" id="PTHR33745">
    <property type="entry name" value="RSBT ANTAGONIST PROTEIN RSBS-RELATED"/>
    <property type="match status" value="1"/>
</dbReference>
<dbReference type="PANTHER" id="PTHR33745:SF3">
    <property type="entry name" value="RSBT CO-ANTAGONIST PROTEIN RSBRC"/>
    <property type="match status" value="1"/>
</dbReference>
<feature type="domain" description="STAS" evidence="2">
    <location>
        <begin position="177"/>
        <end position="276"/>
    </location>
</feature>
<proteinExistence type="predicted"/>
<keyword evidence="1" id="KW-0597">Phosphoprotein</keyword>
<dbReference type="AlphaFoldDB" id="A0A841ZQP2"/>
<dbReference type="Pfam" id="PF01740">
    <property type="entry name" value="STAS"/>
    <property type="match status" value="1"/>
</dbReference>